<dbReference type="InterPro" id="IPR022513">
    <property type="entry name" value="TOMM_pelo"/>
</dbReference>
<protein>
    <submittedName>
        <fullName evidence="1">NHLP leader peptide family RiPP</fullName>
    </submittedName>
</protein>
<dbReference type="Gene3D" id="3.90.330.10">
    <property type="entry name" value="Nitrile hydratase alpha /Thiocyanate hydrolase gamma"/>
    <property type="match status" value="1"/>
</dbReference>
<evidence type="ECO:0000313" key="2">
    <source>
        <dbReference type="Proteomes" id="UP000663920"/>
    </source>
</evidence>
<sequence length="118" mass="13277">MSLEQSQENAQKNLNKLINKCWEDENFKKELIENPVETMETFYGRTLDSNKKSKRKIVVNDQTDPSVVHINIPAKPNFDDMELSDAELEAVAGGWFVQLGWTLICFGDGDPGDTSVAV</sequence>
<dbReference type="AlphaFoldDB" id="A0A975H7T5"/>
<organism evidence="1 2">
    <name type="scientific">Polaribacter cellanae</name>
    <dbReference type="NCBI Taxonomy" id="2818493"/>
    <lineage>
        <taxon>Bacteria</taxon>
        <taxon>Pseudomonadati</taxon>
        <taxon>Bacteroidota</taxon>
        <taxon>Flavobacteriia</taxon>
        <taxon>Flavobacteriales</taxon>
        <taxon>Flavobacteriaceae</taxon>
    </lineage>
</organism>
<evidence type="ECO:0000313" key="1">
    <source>
        <dbReference type="EMBL" id="QTE23309.1"/>
    </source>
</evidence>
<gene>
    <name evidence="1" type="ORF">J3359_03255</name>
</gene>
<dbReference type="EMBL" id="CP071869">
    <property type="protein sequence ID" value="QTE23309.1"/>
    <property type="molecule type" value="Genomic_DNA"/>
</dbReference>
<name>A0A975H7T5_9FLAO</name>
<dbReference type="Proteomes" id="UP000663920">
    <property type="component" value="Chromosome"/>
</dbReference>
<accession>A0A975H7T5</accession>
<proteinExistence type="predicted"/>
<dbReference type="KEGG" id="pcea:J3359_03255"/>
<reference evidence="1 2" key="1">
    <citation type="submission" date="2021-03" db="EMBL/GenBank/DDBJ databases">
        <title>Complete genome of Polaribacter_sp.SM13.</title>
        <authorList>
            <person name="Jeong S.W."/>
            <person name="Bae J.W."/>
        </authorList>
    </citation>
    <scope>NUCLEOTIDE SEQUENCE [LARGE SCALE GENOMIC DNA]</scope>
    <source>
        <strain evidence="1 2">SM13</strain>
    </source>
</reference>
<dbReference type="NCBIfam" id="TIGR03793">
    <property type="entry name" value="leader_NHLP"/>
    <property type="match status" value="1"/>
</dbReference>
<dbReference type="GO" id="GO:0046914">
    <property type="term" value="F:transition metal ion binding"/>
    <property type="evidence" value="ECO:0007669"/>
    <property type="project" value="InterPro"/>
</dbReference>
<keyword evidence="2" id="KW-1185">Reference proteome</keyword>
<dbReference type="SUPFAM" id="SSF56209">
    <property type="entry name" value="Nitrile hydratase alpha chain"/>
    <property type="match status" value="1"/>
</dbReference>
<dbReference type="RefSeq" id="WP_208079320.1">
    <property type="nucleotide sequence ID" value="NZ_CP071869.1"/>
</dbReference>
<dbReference type="InterPro" id="IPR036648">
    <property type="entry name" value="CN_Hdrase_a/SCN_Hdrase_g_sf"/>
</dbReference>
<dbReference type="GO" id="GO:0003824">
    <property type="term" value="F:catalytic activity"/>
    <property type="evidence" value="ECO:0007669"/>
    <property type="project" value="InterPro"/>
</dbReference>